<evidence type="ECO:0000256" key="1">
    <source>
        <dbReference type="ARBA" id="ARBA00022849"/>
    </source>
</evidence>
<reference evidence="3 4" key="1">
    <citation type="submission" date="2019-04" db="EMBL/GenBank/DDBJ databases">
        <title>Complete genome sequence of Arthrobacter sp. ZXY-2 associated with effective atrazine degradation and salt adaptation.</title>
        <authorList>
            <person name="Zhao X."/>
        </authorList>
    </citation>
    <scope>NUCLEOTIDE SEQUENCE [LARGE SCALE GENOMIC DNA]</scope>
    <source>
        <strain evidence="4">ZP60</strain>
        <plasmid evidence="3 4">unnamed1</plasmid>
    </source>
</reference>
<dbReference type="KEGG" id="halz:E5139_16590"/>
<evidence type="ECO:0000313" key="3">
    <source>
        <dbReference type="EMBL" id="QCD67260.1"/>
    </source>
</evidence>
<dbReference type="SUPFAM" id="SSF52788">
    <property type="entry name" value="Phosphotyrosine protein phosphatases I"/>
    <property type="match status" value="1"/>
</dbReference>
<dbReference type="Pfam" id="PF01451">
    <property type="entry name" value="LMWPc"/>
    <property type="match status" value="1"/>
</dbReference>
<reference evidence="3 4" key="2">
    <citation type="submission" date="2019-04" db="EMBL/GenBank/DDBJ databases">
        <authorList>
            <person name="Yang S."/>
            <person name="Wei W."/>
        </authorList>
    </citation>
    <scope>NUCLEOTIDE SEQUENCE [LARGE SCALE GENOMIC DNA]</scope>
    <source>
        <strain evidence="4">ZP60</strain>
        <plasmid evidence="3 4">unnamed1</plasmid>
    </source>
</reference>
<dbReference type="Gene3D" id="3.40.50.2300">
    <property type="match status" value="1"/>
</dbReference>
<evidence type="ECO:0000259" key="2">
    <source>
        <dbReference type="Pfam" id="PF01451"/>
    </source>
</evidence>
<dbReference type="PANTHER" id="PTHR43428:SF1">
    <property type="entry name" value="ARSENATE REDUCTASE"/>
    <property type="match status" value="1"/>
</dbReference>
<proteinExistence type="predicted"/>
<geneLocation type="plasmid" evidence="3">
    <name>unnamed1</name>
</geneLocation>
<sequence length="72" mass="8272">MVQHYWRSLDLCVQNVGRSQMSAAFAERERDLRKSGDEFEILSGGTHPAERVHEEVITVMQERGIDLSDRTP</sequence>
<feature type="domain" description="Phosphotyrosine protein phosphatase I" evidence="2">
    <location>
        <begin position="11"/>
        <end position="71"/>
    </location>
</feature>
<evidence type="ECO:0000313" key="4">
    <source>
        <dbReference type="Proteomes" id="UP000297053"/>
    </source>
</evidence>
<organism evidence="3 4">
    <name type="scientific">Halomicrobium mukohataei</name>
    <dbReference type="NCBI Taxonomy" id="57705"/>
    <lineage>
        <taxon>Archaea</taxon>
        <taxon>Methanobacteriati</taxon>
        <taxon>Methanobacteriota</taxon>
        <taxon>Stenosarchaea group</taxon>
        <taxon>Halobacteria</taxon>
        <taxon>Halobacteriales</taxon>
        <taxon>Haloarculaceae</taxon>
        <taxon>Halomicrobium</taxon>
    </lineage>
</organism>
<keyword evidence="3" id="KW-0614">Plasmid</keyword>
<keyword evidence="1" id="KW-0059">Arsenical resistance</keyword>
<accession>A0A4D6KGC6</accession>
<dbReference type="InterPro" id="IPR023485">
    <property type="entry name" value="Ptyr_pPase"/>
</dbReference>
<dbReference type="InterPro" id="IPR036196">
    <property type="entry name" value="Ptyr_pPase_sf"/>
</dbReference>
<dbReference type="GO" id="GO:0046685">
    <property type="term" value="P:response to arsenic-containing substance"/>
    <property type="evidence" value="ECO:0007669"/>
    <property type="project" value="UniProtKB-KW"/>
</dbReference>
<dbReference type="PANTHER" id="PTHR43428">
    <property type="entry name" value="ARSENATE REDUCTASE"/>
    <property type="match status" value="1"/>
</dbReference>
<dbReference type="AlphaFoldDB" id="A0A4D6KGC6"/>
<protein>
    <recommendedName>
        <fullName evidence="2">Phosphotyrosine protein phosphatase I domain-containing protein</fullName>
    </recommendedName>
</protein>
<gene>
    <name evidence="3" type="ORF">E5139_16590</name>
</gene>
<dbReference type="EMBL" id="CP039376">
    <property type="protein sequence ID" value="QCD67260.1"/>
    <property type="molecule type" value="Genomic_DNA"/>
</dbReference>
<name>A0A4D6KGC6_9EURY</name>
<dbReference type="Proteomes" id="UP000297053">
    <property type="component" value="Plasmid unnamed1"/>
</dbReference>